<dbReference type="EMBL" id="LAZR01006229">
    <property type="protein sequence ID" value="KKM93719.1"/>
    <property type="molecule type" value="Genomic_DNA"/>
</dbReference>
<evidence type="ECO:0000313" key="1">
    <source>
        <dbReference type="EMBL" id="KKM93719.1"/>
    </source>
</evidence>
<reference evidence="1" key="1">
    <citation type="journal article" date="2015" name="Nature">
        <title>Complex archaea that bridge the gap between prokaryotes and eukaryotes.</title>
        <authorList>
            <person name="Spang A."/>
            <person name="Saw J.H."/>
            <person name="Jorgensen S.L."/>
            <person name="Zaremba-Niedzwiedzka K."/>
            <person name="Martijn J."/>
            <person name="Lind A.E."/>
            <person name="van Eijk R."/>
            <person name="Schleper C."/>
            <person name="Guy L."/>
            <person name="Ettema T.J."/>
        </authorList>
    </citation>
    <scope>NUCLEOTIDE SEQUENCE</scope>
</reference>
<dbReference type="AlphaFoldDB" id="A0A0F9LFH1"/>
<protein>
    <submittedName>
        <fullName evidence="1">Uncharacterized protein</fullName>
    </submittedName>
</protein>
<gene>
    <name evidence="1" type="ORF">LCGC14_1205650</name>
</gene>
<proteinExistence type="predicted"/>
<comment type="caution">
    <text evidence="1">The sequence shown here is derived from an EMBL/GenBank/DDBJ whole genome shotgun (WGS) entry which is preliminary data.</text>
</comment>
<sequence>MTDKRFEERLNPSSIYIAPILEANGYFGSTGGYDFYGNFLKDNWDMRDLIHDESISDSHITSIICRRFDEWFAKQK</sequence>
<name>A0A0F9LFH1_9ZZZZ</name>
<organism evidence="1">
    <name type="scientific">marine sediment metagenome</name>
    <dbReference type="NCBI Taxonomy" id="412755"/>
    <lineage>
        <taxon>unclassified sequences</taxon>
        <taxon>metagenomes</taxon>
        <taxon>ecological metagenomes</taxon>
    </lineage>
</organism>
<accession>A0A0F9LFH1</accession>